<evidence type="ECO:0000256" key="1">
    <source>
        <dbReference type="SAM" id="MobiDB-lite"/>
    </source>
</evidence>
<protein>
    <recommendedName>
        <fullName evidence="4">TF-B3 domain-containing protein</fullName>
    </recommendedName>
</protein>
<name>A0ABU6V535_9FABA</name>
<gene>
    <name evidence="2" type="ORF">PIB30_006831</name>
</gene>
<evidence type="ECO:0000313" key="2">
    <source>
        <dbReference type="EMBL" id="MED6167860.1"/>
    </source>
</evidence>
<feature type="region of interest" description="Disordered" evidence="1">
    <location>
        <begin position="204"/>
        <end position="233"/>
    </location>
</feature>
<proteinExistence type="predicted"/>
<reference evidence="2 3" key="1">
    <citation type="journal article" date="2023" name="Plants (Basel)">
        <title>Bridging the Gap: Combining Genomics and Transcriptomics Approaches to Understand Stylosanthes scabra, an Orphan Legume from the Brazilian Caatinga.</title>
        <authorList>
            <person name="Ferreira-Neto J.R.C."/>
            <person name="da Silva M.D."/>
            <person name="Binneck E."/>
            <person name="de Melo N.F."/>
            <person name="da Silva R.H."/>
            <person name="de Melo A.L.T.M."/>
            <person name="Pandolfi V."/>
            <person name="Bustamante F.O."/>
            <person name="Brasileiro-Vidal A.C."/>
            <person name="Benko-Iseppon A.M."/>
        </authorList>
    </citation>
    <scope>NUCLEOTIDE SEQUENCE [LARGE SCALE GENOMIC DNA]</scope>
    <source>
        <tissue evidence="2">Leaves</tissue>
    </source>
</reference>
<organism evidence="2 3">
    <name type="scientific">Stylosanthes scabra</name>
    <dbReference type="NCBI Taxonomy" id="79078"/>
    <lineage>
        <taxon>Eukaryota</taxon>
        <taxon>Viridiplantae</taxon>
        <taxon>Streptophyta</taxon>
        <taxon>Embryophyta</taxon>
        <taxon>Tracheophyta</taxon>
        <taxon>Spermatophyta</taxon>
        <taxon>Magnoliopsida</taxon>
        <taxon>eudicotyledons</taxon>
        <taxon>Gunneridae</taxon>
        <taxon>Pentapetalae</taxon>
        <taxon>rosids</taxon>
        <taxon>fabids</taxon>
        <taxon>Fabales</taxon>
        <taxon>Fabaceae</taxon>
        <taxon>Papilionoideae</taxon>
        <taxon>50 kb inversion clade</taxon>
        <taxon>dalbergioids sensu lato</taxon>
        <taxon>Dalbergieae</taxon>
        <taxon>Pterocarpus clade</taxon>
        <taxon>Stylosanthes</taxon>
    </lineage>
</organism>
<feature type="compositionally biased region" description="Polar residues" evidence="1">
    <location>
        <begin position="204"/>
        <end position="224"/>
    </location>
</feature>
<evidence type="ECO:0008006" key="4">
    <source>
        <dbReference type="Google" id="ProtNLM"/>
    </source>
</evidence>
<dbReference type="EMBL" id="JASCZI010151049">
    <property type="protein sequence ID" value="MED6167860.1"/>
    <property type="molecule type" value="Genomic_DNA"/>
</dbReference>
<evidence type="ECO:0000313" key="3">
    <source>
        <dbReference type="Proteomes" id="UP001341840"/>
    </source>
</evidence>
<dbReference type="Proteomes" id="UP001341840">
    <property type="component" value="Unassembled WGS sequence"/>
</dbReference>
<comment type="caution">
    <text evidence="2">The sequence shown here is derived from an EMBL/GenBank/DDBJ whole genome shotgun (WGS) entry which is preliminary data.</text>
</comment>
<keyword evidence="3" id="KW-1185">Reference proteome</keyword>
<accession>A0ABU6V535</accession>
<sequence>MKCTLFGDFVGEALGYLEKTDVQPLVLVGQLFKPHVWLDDVNVQTSFYGSRVFFNPTFLDAAEFRNGCRFLYPFFHRPEREAKDQVNADRSKETGRFLSTNRYWPKESKKDIFHVKLMKHQLYATIKVEFLLELRYIKWGLFYVIVWNEQFDEVVPRIDKNLYVKDIFPTWILDLISEGFKLSYLDGHPVANYGVTSTLNKTSQIQRKTPSTLKRNLGSTSASTSKKRQTPNKATATRIFEVMTITKTLTSSDAKTTRLSPSSQYMPAEFTQTMAKAGVNTTWYVIGPPIDRLVKNFRFKLLPSIGRKTELKIGGQWQKFCLTYDLKEGSLITIKIKSIEERTMHITIT</sequence>